<evidence type="ECO:0000256" key="2">
    <source>
        <dbReference type="SAM" id="MobiDB-lite"/>
    </source>
</evidence>
<keyword evidence="4" id="KW-1185">Reference proteome</keyword>
<feature type="compositionally biased region" description="Polar residues" evidence="2">
    <location>
        <begin position="149"/>
        <end position="161"/>
    </location>
</feature>
<dbReference type="Proteomes" id="UP000051952">
    <property type="component" value="Unassembled WGS sequence"/>
</dbReference>
<accession>A0A0S4IUK4</accession>
<proteinExistence type="predicted"/>
<dbReference type="EMBL" id="CYKH01000450">
    <property type="protein sequence ID" value="CUF92587.1"/>
    <property type="molecule type" value="Genomic_DNA"/>
</dbReference>
<feature type="coiled-coil region" evidence="1">
    <location>
        <begin position="293"/>
        <end position="320"/>
    </location>
</feature>
<feature type="compositionally biased region" description="Low complexity" evidence="2">
    <location>
        <begin position="476"/>
        <end position="503"/>
    </location>
</feature>
<feature type="region of interest" description="Disordered" evidence="2">
    <location>
        <begin position="93"/>
        <end position="119"/>
    </location>
</feature>
<feature type="region of interest" description="Disordered" evidence="2">
    <location>
        <begin position="31"/>
        <end position="60"/>
    </location>
</feature>
<feature type="compositionally biased region" description="Polar residues" evidence="2">
    <location>
        <begin position="169"/>
        <end position="187"/>
    </location>
</feature>
<sequence length="515" mass="56795">MFNAVDALASSIDAEIDALDQDRDTEYRLHHNRADSSASAATHSSRGHGSGARSGNSATRERAAALVQSTSSFPVVGNNTTLLDSYGATSQHYTSSYGHHRGSSSPPPRSHNAAAGKGIAAEQDNASSFLQRERVESILRGFSSHRVSHSTTSQPQHGIDSSSKKRHQGSTLSISASVNHHPTSSFAAPSGPTRQRKDTDDLVALPVAIPRGTIDQALITESQHEVVSLRDALLKTTEALHRTQTELRNEQYRCTQFLDDIARQQREGEANRLEISQLKFDLDATRRSELRSNETQQETIQHLNRLVEQQSQQIREMKLSHDSWQKKCDVKDDDIAKVLAALQRSGVEQQELRDCLAAAEKEQQRLLRFVDGPLASFARDAETLRSTWSNLEVNHAGDISVHHRQPRTIFEHRSQQRSNRRDERIIATPSSGRKLVEKLITQHNLEKEAADIVARVTGKSNVEYISLLRRDTSNSLLPSTSTLSSSTSGSATSSSAAGDAATLRPLDDSLWDDDL</sequence>
<name>A0A0S4IUK4_BODSA</name>
<dbReference type="AlphaFoldDB" id="A0A0S4IUK4"/>
<feature type="region of interest" description="Disordered" evidence="2">
    <location>
        <begin position="143"/>
        <end position="197"/>
    </location>
</feature>
<keyword evidence="1" id="KW-0175">Coiled coil</keyword>
<organism evidence="3 4">
    <name type="scientific">Bodo saltans</name>
    <name type="common">Flagellated protozoan</name>
    <dbReference type="NCBI Taxonomy" id="75058"/>
    <lineage>
        <taxon>Eukaryota</taxon>
        <taxon>Discoba</taxon>
        <taxon>Euglenozoa</taxon>
        <taxon>Kinetoplastea</taxon>
        <taxon>Metakinetoplastina</taxon>
        <taxon>Eubodonida</taxon>
        <taxon>Bodonidae</taxon>
        <taxon>Bodo</taxon>
    </lineage>
</organism>
<evidence type="ECO:0000256" key="1">
    <source>
        <dbReference type="SAM" id="Coils"/>
    </source>
</evidence>
<protein>
    <submittedName>
        <fullName evidence="3">Uncharacterized protein</fullName>
    </submittedName>
</protein>
<feature type="compositionally biased region" description="Low complexity" evidence="2">
    <location>
        <begin position="35"/>
        <end position="44"/>
    </location>
</feature>
<evidence type="ECO:0000313" key="4">
    <source>
        <dbReference type="Proteomes" id="UP000051952"/>
    </source>
</evidence>
<reference evidence="4" key="1">
    <citation type="submission" date="2015-09" db="EMBL/GenBank/DDBJ databases">
        <authorList>
            <consortium name="Pathogen Informatics"/>
        </authorList>
    </citation>
    <scope>NUCLEOTIDE SEQUENCE [LARGE SCALE GENOMIC DNA]</scope>
    <source>
        <strain evidence="4">Lake Konstanz</strain>
    </source>
</reference>
<feature type="region of interest" description="Disordered" evidence="2">
    <location>
        <begin position="476"/>
        <end position="515"/>
    </location>
</feature>
<dbReference type="VEuPathDB" id="TriTrypDB:BSAL_67335"/>
<gene>
    <name evidence="3" type="ORF">BSAL_67335</name>
</gene>
<evidence type="ECO:0000313" key="3">
    <source>
        <dbReference type="EMBL" id="CUF92587.1"/>
    </source>
</evidence>